<feature type="domain" description="Neurotransmitter-gated ion-channel ligand-binding" evidence="2">
    <location>
        <begin position="56"/>
        <end position="138"/>
    </location>
</feature>
<proteinExistence type="predicted"/>
<dbReference type="SUPFAM" id="SSF63712">
    <property type="entry name" value="Nicotinic receptor ligand binding domain-like"/>
    <property type="match status" value="1"/>
</dbReference>
<dbReference type="InParanoid" id="T1F6V1"/>
<dbReference type="eggNOG" id="KOG3645">
    <property type="taxonomic scope" value="Eukaryota"/>
</dbReference>
<dbReference type="CTD" id="20204550"/>
<reference evidence="5" key="1">
    <citation type="submission" date="2012-12" db="EMBL/GenBank/DDBJ databases">
        <authorList>
            <person name="Hellsten U."/>
            <person name="Grimwood J."/>
            <person name="Chapman J.A."/>
            <person name="Shapiro H."/>
            <person name="Aerts A."/>
            <person name="Otillar R.P."/>
            <person name="Terry A.Y."/>
            <person name="Boore J.L."/>
            <person name="Simakov O."/>
            <person name="Marletaz F."/>
            <person name="Cho S.-J."/>
            <person name="Edsinger-Gonzales E."/>
            <person name="Havlak P."/>
            <person name="Kuo D.-H."/>
            <person name="Larsson T."/>
            <person name="Lv J."/>
            <person name="Arendt D."/>
            <person name="Savage R."/>
            <person name="Osoegawa K."/>
            <person name="de Jong P."/>
            <person name="Lindberg D.R."/>
            <person name="Seaver E.C."/>
            <person name="Weisblat D.A."/>
            <person name="Putnam N.H."/>
            <person name="Grigoriev I.V."/>
            <person name="Rokhsar D.S."/>
        </authorList>
    </citation>
    <scope>NUCLEOTIDE SEQUENCE</scope>
</reference>
<keyword evidence="1" id="KW-0472">Membrane</keyword>
<sequence>MVPIIMFQLASSVVVACIFQFSALHCQGPFETFVKVQPSALTVALTVYFVFILTEAQLLKNLFKKYNSKMRPVFNENTPVYVTVDYILYSIKSIKWVDEFLTWNKSDYGNKTSIVLKAGDVWKPEISVRNGPATQQRNEIQKSFLPKLNPSERLYNLMNDVEILVKLKQLLQEMNDVIHKETNLIPNKSLWIEMVNVVNRFFFCVTVVVSSAVGMWLLCHSQKSDIDDSV</sequence>
<dbReference type="GO" id="GO:0005230">
    <property type="term" value="F:extracellular ligand-gated monoatomic ion channel activity"/>
    <property type="evidence" value="ECO:0007669"/>
    <property type="project" value="InterPro"/>
</dbReference>
<reference evidence="4" key="3">
    <citation type="submission" date="2015-06" db="UniProtKB">
        <authorList>
            <consortium name="EnsemblMetazoa"/>
        </authorList>
    </citation>
    <scope>IDENTIFICATION</scope>
</reference>
<dbReference type="InterPro" id="IPR036734">
    <property type="entry name" value="Neur_chan_lig-bd_sf"/>
</dbReference>
<name>T1F6V1_HELRO</name>
<dbReference type="Proteomes" id="UP000015101">
    <property type="component" value="Unassembled WGS sequence"/>
</dbReference>
<protein>
    <recommendedName>
        <fullName evidence="2">Neurotransmitter-gated ion-channel ligand-binding domain-containing protein</fullName>
    </recommendedName>
</protein>
<dbReference type="EMBL" id="AMQM01004549">
    <property type="status" value="NOT_ANNOTATED_CDS"/>
    <property type="molecule type" value="Genomic_DNA"/>
</dbReference>
<dbReference type="KEGG" id="hro:HELRODRAFT_173469"/>
<organism evidence="4 5">
    <name type="scientific">Helobdella robusta</name>
    <name type="common">Californian leech</name>
    <dbReference type="NCBI Taxonomy" id="6412"/>
    <lineage>
        <taxon>Eukaryota</taxon>
        <taxon>Metazoa</taxon>
        <taxon>Spiralia</taxon>
        <taxon>Lophotrochozoa</taxon>
        <taxon>Annelida</taxon>
        <taxon>Clitellata</taxon>
        <taxon>Hirudinea</taxon>
        <taxon>Rhynchobdellida</taxon>
        <taxon>Glossiphoniidae</taxon>
        <taxon>Helobdella</taxon>
    </lineage>
</organism>
<dbReference type="GeneID" id="20204550"/>
<dbReference type="OrthoDB" id="410315at2759"/>
<dbReference type="AlphaFoldDB" id="T1F6V1"/>
<dbReference type="Pfam" id="PF02931">
    <property type="entry name" value="Neur_chan_LBD"/>
    <property type="match status" value="1"/>
</dbReference>
<keyword evidence="5" id="KW-1185">Reference proteome</keyword>
<feature type="transmembrane region" description="Helical" evidence="1">
    <location>
        <begin position="197"/>
        <end position="218"/>
    </location>
</feature>
<reference evidence="3 5" key="2">
    <citation type="journal article" date="2013" name="Nature">
        <title>Insights into bilaterian evolution from three spiralian genomes.</title>
        <authorList>
            <person name="Simakov O."/>
            <person name="Marletaz F."/>
            <person name="Cho S.J."/>
            <person name="Edsinger-Gonzales E."/>
            <person name="Havlak P."/>
            <person name="Hellsten U."/>
            <person name="Kuo D.H."/>
            <person name="Larsson T."/>
            <person name="Lv J."/>
            <person name="Arendt D."/>
            <person name="Savage R."/>
            <person name="Osoegawa K."/>
            <person name="de Jong P."/>
            <person name="Grimwood J."/>
            <person name="Chapman J.A."/>
            <person name="Shapiro H."/>
            <person name="Aerts A."/>
            <person name="Otillar R.P."/>
            <person name="Terry A.Y."/>
            <person name="Boore J.L."/>
            <person name="Grigoriev I.V."/>
            <person name="Lindberg D.R."/>
            <person name="Seaver E.C."/>
            <person name="Weisblat D.A."/>
            <person name="Putnam N.H."/>
            <person name="Rokhsar D.S."/>
        </authorList>
    </citation>
    <scope>NUCLEOTIDE SEQUENCE</scope>
</reference>
<dbReference type="EnsemblMetazoa" id="HelroT173469">
    <property type="protein sequence ID" value="HelroP173469"/>
    <property type="gene ID" value="HelroG173469"/>
</dbReference>
<evidence type="ECO:0000259" key="2">
    <source>
        <dbReference type="Pfam" id="PF02931"/>
    </source>
</evidence>
<evidence type="ECO:0000256" key="1">
    <source>
        <dbReference type="SAM" id="Phobius"/>
    </source>
</evidence>
<dbReference type="HOGENOM" id="CLU_1205920_0_0_1"/>
<dbReference type="InterPro" id="IPR006202">
    <property type="entry name" value="Neur_chan_lig-bd"/>
</dbReference>
<gene>
    <name evidence="4" type="primary">20204550</name>
    <name evidence="3" type="ORF">HELRODRAFT_173469</name>
</gene>
<keyword evidence="1" id="KW-0812">Transmembrane</keyword>
<dbReference type="EMBL" id="KB096590">
    <property type="protein sequence ID" value="ESO03768.1"/>
    <property type="molecule type" value="Genomic_DNA"/>
</dbReference>
<evidence type="ECO:0000313" key="3">
    <source>
        <dbReference type="EMBL" id="ESO03768.1"/>
    </source>
</evidence>
<keyword evidence="1" id="KW-1133">Transmembrane helix</keyword>
<accession>T1F6V1</accession>
<evidence type="ECO:0000313" key="5">
    <source>
        <dbReference type="Proteomes" id="UP000015101"/>
    </source>
</evidence>
<evidence type="ECO:0000313" key="4">
    <source>
        <dbReference type="EnsemblMetazoa" id="HelroP173469"/>
    </source>
</evidence>
<dbReference type="GO" id="GO:0016020">
    <property type="term" value="C:membrane"/>
    <property type="evidence" value="ECO:0007669"/>
    <property type="project" value="InterPro"/>
</dbReference>
<feature type="transmembrane region" description="Helical" evidence="1">
    <location>
        <begin position="39"/>
        <end position="59"/>
    </location>
</feature>
<dbReference type="Gene3D" id="2.70.170.10">
    <property type="entry name" value="Neurotransmitter-gated ion-channel ligand-binding domain"/>
    <property type="match status" value="1"/>
</dbReference>
<dbReference type="RefSeq" id="XP_009018325.1">
    <property type="nucleotide sequence ID" value="XM_009020077.1"/>
</dbReference>